<name>A0A2H0Z041_9BACT</name>
<dbReference type="PRINTS" id="PR00737">
    <property type="entry name" value="GLHYDRLASE16"/>
</dbReference>
<sequence>MGHDTNTLHLSNHRKNLLGNHKWKTIDYTGPDFSKDFHVFTLEWTPSEIIWIVDGVERAKMTENVPNKPINIILNSGVGGDYPGDPDETTQFPQYYEIDYFRYYSLEN</sequence>
<dbReference type="InterPro" id="IPR008264">
    <property type="entry name" value="Beta_glucanase"/>
</dbReference>
<dbReference type="InterPro" id="IPR013320">
    <property type="entry name" value="ConA-like_dom_sf"/>
</dbReference>
<evidence type="ECO:0000259" key="4">
    <source>
        <dbReference type="PROSITE" id="PS51762"/>
    </source>
</evidence>
<keyword evidence="2" id="KW-0378">Hydrolase</keyword>
<dbReference type="InterPro" id="IPR000757">
    <property type="entry name" value="Beta-glucanase-like"/>
</dbReference>
<dbReference type="Pfam" id="PF00722">
    <property type="entry name" value="Glyco_hydro_16"/>
    <property type="match status" value="1"/>
</dbReference>
<evidence type="ECO:0000313" key="6">
    <source>
        <dbReference type="Proteomes" id="UP000228687"/>
    </source>
</evidence>
<dbReference type="PROSITE" id="PS51762">
    <property type="entry name" value="GH16_2"/>
    <property type="match status" value="1"/>
</dbReference>
<proteinExistence type="inferred from homology"/>
<organism evidence="5 6">
    <name type="scientific">Candidatus Kaiserbacteria bacterium CG08_land_8_20_14_0_20_50_21</name>
    <dbReference type="NCBI Taxonomy" id="1974604"/>
    <lineage>
        <taxon>Bacteria</taxon>
        <taxon>Candidatus Kaiseribacteriota</taxon>
    </lineage>
</organism>
<dbReference type="Gene3D" id="2.60.120.200">
    <property type="match status" value="1"/>
</dbReference>
<dbReference type="Proteomes" id="UP000228687">
    <property type="component" value="Unassembled WGS sequence"/>
</dbReference>
<dbReference type="InterPro" id="IPR050546">
    <property type="entry name" value="Glycosyl_Hydrlase_16"/>
</dbReference>
<dbReference type="PANTHER" id="PTHR10963">
    <property type="entry name" value="GLYCOSYL HYDROLASE-RELATED"/>
    <property type="match status" value="1"/>
</dbReference>
<comment type="caution">
    <text evidence="5">The sequence shown here is derived from an EMBL/GenBank/DDBJ whole genome shotgun (WGS) entry which is preliminary data.</text>
</comment>
<dbReference type="PANTHER" id="PTHR10963:SF55">
    <property type="entry name" value="GLYCOSIDE HYDROLASE FAMILY 16 PROTEIN"/>
    <property type="match status" value="1"/>
</dbReference>
<dbReference type="GO" id="GO:0005975">
    <property type="term" value="P:carbohydrate metabolic process"/>
    <property type="evidence" value="ECO:0007669"/>
    <property type="project" value="InterPro"/>
</dbReference>
<feature type="domain" description="GH16" evidence="4">
    <location>
        <begin position="1"/>
        <end position="108"/>
    </location>
</feature>
<evidence type="ECO:0000313" key="5">
    <source>
        <dbReference type="EMBL" id="PIS43352.1"/>
    </source>
</evidence>
<keyword evidence="3" id="KW-0326">Glycosidase</keyword>
<dbReference type="SUPFAM" id="SSF49899">
    <property type="entry name" value="Concanavalin A-like lectins/glucanases"/>
    <property type="match status" value="1"/>
</dbReference>
<dbReference type="EMBL" id="PEXT01000037">
    <property type="protein sequence ID" value="PIS43352.1"/>
    <property type="molecule type" value="Genomic_DNA"/>
</dbReference>
<accession>A0A2H0Z041</accession>
<protein>
    <recommendedName>
        <fullName evidence="4">GH16 domain-containing protein</fullName>
    </recommendedName>
</protein>
<dbReference type="GO" id="GO:0004553">
    <property type="term" value="F:hydrolase activity, hydrolyzing O-glycosyl compounds"/>
    <property type="evidence" value="ECO:0007669"/>
    <property type="project" value="InterPro"/>
</dbReference>
<evidence type="ECO:0000256" key="3">
    <source>
        <dbReference type="ARBA" id="ARBA00023295"/>
    </source>
</evidence>
<reference evidence="6" key="1">
    <citation type="submission" date="2017-09" db="EMBL/GenBank/DDBJ databases">
        <title>Depth-based differentiation of microbial function through sediment-hosted aquifers and enrichment of novel symbionts in the deep terrestrial subsurface.</title>
        <authorList>
            <person name="Probst A.J."/>
            <person name="Ladd B."/>
            <person name="Jarett J.K."/>
            <person name="Geller-Mcgrath D.E."/>
            <person name="Sieber C.M.K."/>
            <person name="Emerson J.B."/>
            <person name="Anantharaman K."/>
            <person name="Thomas B.C."/>
            <person name="Malmstrom R."/>
            <person name="Stieglmeier M."/>
            <person name="Klingl A."/>
            <person name="Woyke T."/>
            <person name="Ryan C.M."/>
            <person name="Banfield J.F."/>
        </authorList>
    </citation>
    <scope>NUCLEOTIDE SEQUENCE [LARGE SCALE GENOMIC DNA]</scope>
</reference>
<gene>
    <name evidence="5" type="ORF">COT23_01810</name>
</gene>
<evidence type="ECO:0000256" key="2">
    <source>
        <dbReference type="ARBA" id="ARBA00022801"/>
    </source>
</evidence>
<comment type="similarity">
    <text evidence="1">Belongs to the glycosyl hydrolase 16 family.</text>
</comment>
<evidence type="ECO:0000256" key="1">
    <source>
        <dbReference type="ARBA" id="ARBA00006865"/>
    </source>
</evidence>
<dbReference type="AlphaFoldDB" id="A0A2H0Z041"/>